<dbReference type="InterPro" id="IPR036866">
    <property type="entry name" value="RibonucZ/Hydroxyglut_hydro"/>
</dbReference>
<comment type="similarity">
    <text evidence="1">Belongs to the metallo-beta-lactamase superfamily.</text>
</comment>
<keyword evidence="2" id="KW-0479">Metal-binding</keyword>
<evidence type="ECO:0000256" key="2">
    <source>
        <dbReference type="ARBA" id="ARBA00022723"/>
    </source>
</evidence>
<accession>A0AAD7ELU6</accession>
<dbReference type="GO" id="GO:0046872">
    <property type="term" value="F:metal ion binding"/>
    <property type="evidence" value="ECO:0007669"/>
    <property type="project" value="UniProtKB-KW"/>
</dbReference>
<name>A0AAD7ELU6_9AGAR</name>
<dbReference type="GO" id="GO:0016787">
    <property type="term" value="F:hydrolase activity"/>
    <property type="evidence" value="ECO:0007669"/>
    <property type="project" value="UniProtKB-KW"/>
</dbReference>
<feature type="domain" description="Metallo-beta-lactamase" evidence="6">
    <location>
        <begin position="65"/>
        <end position="278"/>
    </location>
</feature>
<protein>
    <submittedName>
        <fullName evidence="7">Beta-lactamase-like protein</fullName>
    </submittedName>
</protein>
<proteinExistence type="inferred from homology"/>
<dbReference type="SMART" id="SM00849">
    <property type="entry name" value="Lactamase_B"/>
    <property type="match status" value="1"/>
</dbReference>
<dbReference type="AlphaFoldDB" id="A0AAD7ELU6"/>
<evidence type="ECO:0000256" key="3">
    <source>
        <dbReference type="ARBA" id="ARBA00022801"/>
    </source>
</evidence>
<keyword evidence="8" id="KW-1185">Reference proteome</keyword>
<dbReference type="SUPFAM" id="SSF56281">
    <property type="entry name" value="Metallo-hydrolase/oxidoreductase"/>
    <property type="match status" value="1"/>
</dbReference>
<evidence type="ECO:0000256" key="5">
    <source>
        <dbReference type="SAM" id="SignalP"/>
    </source>
</evidence>
<sequence length="377" mass="40989">MGLLSGILLTSLIGNTYAAYHDFGIPASKATVDVRVFNVANMTLLNETHAFILPVVPGHESAPFPMYSFLVEHRASQKRFMFDLGIRKDPENTPPAISVALASGFAQLEPYKEIAVLLQDGGINLTSIDAVIWSHAHFDHVGDMSTFPNTTGIIIGPETDTSIYPDNPNSSLQASDFVGHNITKVDFVNSKLTFSGLKAVDYFGDGSFYLLNTPGHLAGHITALARVTPTSFVVLGGDTFHHAGQARPRPAFQKNFPCPAHLLEDAKSSVSTDYFWSHDSRPGAFDLRSRAQALLGISDLPDRFYADPVAAGVSLEKVATFDADADFLVVAAHDISLRDAIPYFPAYINGWKASGLKEKVVWEFLDRANPAFVFSPT</sequence>
<evidence type="ECO:0000313" key="7">
    <source>
        <dbReference type="EMBL" id="KAJ7333447.1"/>
    </source>
</evidence>
<dbReference type="PANTHER" id="PTHR42978">
    <property type="entry name" value="QUORUM-QUENCHING LACTONASE YTNP-RELATED-RELATED"/>
    <property type="match status" value="1"/>
</dbReference>
<keyword evidence="5" id="KW-0732">Signal</keyword>
<dbReference type="EMBL" id="JARIHO010000034">
    <property type="protein sequence ID" value="KAJ7333447.1"/>
    <property type="molecule type" value="Genomic_DNA"/>
</dbReference>
<dbReference type="InterPro" id="IPR001279">
    <property type="entry name" value="Metallo-B-lactamas"/>
</dbReference>
<comment type="caution">
    <text evidence="7">The sequence shown here is derived from an EMBL/GenBank/DDBJ whole genome shotgun (WGS) entry which is preliminary data.</text>
</comment>
<feature type="signal peptide" evidence="5">
    <location>
        <begin position="1"/>
        <end position="18"/>
    </location>
</feature>
<evidence type="ECO:0000256" key="1">
    <source>
        <dbReference type="ARBA" id="ARBA00007749"/>
    </source>
</evidence>
<dbReference type="Proteomes" id="UP001218218">
    <property type="component" value="Unassembled WGS sequence"/>
</dbReference>
<organism evidence="7 8">
    <name type="scientific">Mycena albidolilacea</name>
    <dbReference type="NCBI Taxonomy" id="1033008"/>
    <lineage>
        <taxon>Eukaryota</taxon>
        <taxon>Fungi</taxon>
        <taxon>Dikarya</taxon>
        <taxon>Basidiomycota</taxon>
        <taxon>Agaricomycotina</taxon>
        <taxon>Agaricomycetes</taxon>
        <taxon>Agaricomycetidae</taxon>
        <taxon>Agaricales</taxon>
        <taxon>Marasmiineae</taxon>
        <taxon>Mycenaceae</taxon>
        <taxon>Mycena</taxon>
    </lineage>
</organism>
<evidence type="ECO:0000313" key="8">
    <source>
        <dbReference type="Proteomes" id="UP001218218"/>
    </source>
</evidence>
<keyword evidence="3" id="KW-0378">Hydrolase</keyword>
<gene>
    <name evidence="7" type="ORF">DFH08DRAFT_881256</name>
</gene>
<keyword evidence="4" id="KW-0862">Zinc</keyword>
<evidence type="ECO:0000256" key="4">
    <source>
        <dbReference type="ARBA" id="ARBA00022833"/>
    </source>
</evidence>
<dbReference type="InterPro" id="IPR051013">
    <property type="entry name" value="MBL_superfamily_lactonases"/>
</dbReference>
<evidence type="ECO:0000259" key="6">
    <source>
        <dbReference type="SMART" id="SM00849"/>
    </source>
</evidence>
<reference evidence="7" key="1">
    <citation type="submission" date="2023-03" db="EMBL/GenBank/DDBJ databases">
        <title>Massive genome expansion in bonnet fungi (Mycena s.s.) driven by repeated elements and novel gene families across ecological guilds.</title>
        <authorList>
            <consortium name="Lawrence Berkeley National Laboratory"/>
            <person name="Harder C.B."/>
            <person name="Miyauchi S."/>
            <person name="Viragh M."/>
            <person name="Kuo A."/>
            <person name="Thoen E."/>
            <person name="Andreopoulos B."/>
            <person name="Lu D."/>
            <person name="Skrede I."/>
            <person name="Drula E."/>
            <person name="Henrissat B."/>
            <person name="Morin E."/>
            <person name="Kohler A."/>
            <person name="Barry K."/>
            <person name="LaButti K."/>
            <person name="Morin E."/>
            <person name="Salamov A."/>
            <person name="Lipzen A."/>
            <person name="Mereny Z."/>
            <person name="Hegedus B."/>
            <person name="Baldrian P."/>
            <person name="Stursova M."/>
            <person name="Weitz H."/>
            <person name="Taylor A."/>
            <person name="Grigoriev I.V."/>
            <person name="Nagy L.G."/>
            <person name="Martin F."/>
            <person name="Kauserud H."/>
        </authorList>
    </citation>
    <scope>NUCLEOTIDE SEQUENCE</scope>
    <source>
        <strain evidence="7">CBHHK002</strain>
    </source>
</reference>
<dbReference type="Gene3D" id="3.60.15.10">
    <property type="entry name" value="Ribonuclease Z/Hydroxyacylglutathione hydrolase-like"/>
    <property type="match status" value="1"/>
</dbReference>
<dbReference type="CDD" id="cd07730">
    <property type="entry name" value="metallo-hydrolase-like_MBL-fold"/>
    <property type="match status" value="1"/>
</dbReference>
<dbReference type="Pfam" id="PF00753">
    <property type="entry name" value="Lactamase_B"/>
    <property type="match status" value="1"/>
</dbReference>
<dbReference type="PANTHER" id="PTHR42978:SF5">
    <property type="entry name" value="METALLO-BETA-LACTAMASE DOMAIN-CONTAINING PROTEIN"/>
    <property type="match status" value="1"/>
</dbReference>
<feature type="chain" id="PRO_5042080282" evidence="5">
    <location>
        <begin position="19"/>
        <end position="377"/>
    </location>
</feature>